<dbReference type="PROSITE" id="PS01227">
    <property type="entry name" value="UPF0012"/>
    <property type="match status" value="1"/>
</dbReference>
<dbReference type="InterPro" id="IPR001110">
    <property type="entry name" value="UPF0012_CS"/>
</dbReference>
<evidence type="ECO:0000259" key="3">
    <source>
        <dbReference type="PROSITE" id="PS50263"/>
    </source>
</evidence>
<evidence type="ECO:0000313" key="5">
    <source>
        <dbReference type="Proteomes" id="UP001575181"/>
    </source>
</evidence>
<dbReference type="CDD" id="cd07572">
    <property type="entry name" value="nit"/>
    <property type="match status" value="1"/>
</dbReference>
<dbReference type="Gene3D" id="3.60.110.10">
    <property type="entry name" value="Carbon-nitrogen hydrolase"/>
    <property type="match status" value="1"/>
</dbReference>
<dbReference type="Pfam" id="PF00795">
    <property type="entry name" value="CN_hydrolase"/>
    <property type="match status" value="1"/>
</dbReference>
<evidence type="ECO:0000313" key="4">
    <source>
        <dbReference type="EMBL" id="MFA9459289.1"/>
    </source>
</evidence>
<dbReference type="PROSITE" id="PS50263">
    <property type="entry name" value="CN_HYDROLASE"/>
    <property type="match status" value="1"/>
</dbReference>
<gene>
    <name evidence="4" type="ORF">ACERLL_00425</name>
</gene>
<accession>A0ABV4TQ75</accession>
<comment type="caution">
    <text evidence="4">The sequence shown here is derived from an EMBL/GenBank/DDBJ whole genome shotgun (WGS) entry which is preliminary data.</text>
</comment>
<evidence type="ECO:0000256" key="2">
    <source>
        <dbReference type="ARBA" id="ARBA00022801"/>
    </source>
</evidence>
<keyword evidence="2 4" id="KW-0378">Hydrolase</keyword>
<dbReference type="PANTHER" id="PTHR23088:SF27">
    <property type="entry name" value="DEAMINATED GLUTATHIONE AMIDASE"/>
    <property type="match status" value="1"/>
</dbReference>
<dbReference type="InterPro" id="IPR045254">
    <property type="entry name" value="Nit1/2_C-N_Hydrolase"/>
</dbReference>
<sequence length="269" mass="28969">MSPPLAAAVQMVSTDDVAANLGRVRTLLEQARQAGATVAVLPENFPLMAADERAKLVHAEPEGGGPITAFLREEAARLGLWLVGGTVPYAAEEERVRAACLVVDANGEIRARYDKIHMFDVQLGDDEGYRESATIAPGSTAVVTETPCGPVGLAVCYDLRFPELFRALVDRGAEWLAVPAAFTRTTGAAHWEVLVRARAIEEQVTVVAADQGGTHPGERETFGHSMVVDPWGTVLDRVETGEGVALGAIDRQHIARTRHRLPALTHRRL</sequence>
<dbReference type="InterPro" id="IPR003010">
    <property type="entry name" value="C-N_Hydrolase"/>
</dbReference>
<dbReference type="EMBL" id="JBGUAW010000001">
    <property type="protein sequence ID" value="MFA9459289.1"/>
    <property type="molecule type" value="Genomic_DNA"/>
</dbReference>
<comment type="similarity">
    <text evidence="1">Belongs to the carbon-nitrogen hydrolase superfamily. NIT1/NIT2 family.</text>
</comment>
<dbReference type="InterPro" id="IPR036526">
    <property type="entry name" value="C-N_Hydrolase_sf"/>
</dbReference>
<protein>
    <submittedName>
        <fullName evidence="4">Carbon-nitrogen hydrolase family protein</fullName>
    </submittedName>
</protein>
<dbReference type="PANTHER" id="PTHR23088">
    <property type="entry name" value="NITRILASE-RELATED"/>
    <property type="match status" value="1"/>
</dbReference>
<organism evidence="4 5">
    <name type="scientific">Thiohalorhabdus methylotrophus</name>
    <dbReference type="NCBI Taxonomy" id="3242694"/>
    <lineage>
        <taxon>Bacteria</taxon>
        <taxon>Pseudomonadati</taxon>
        <taxon>Pseudomonadota</taxon>
        <taxon>Gammaproteobacteria</taxon>
        <taxon>Thiohalorhabdales</taxon>
        <taxon>Thiohalorhabdaceae</taxon>
        <taxon>Thiohalorhabdus</taxon>
    </lineage>
</organism>
<keyword evidence="5" id="KW-1185">Reference proteome</keyword>
<dbReference type="RefSeq" id="WP_373654080.1">
    <property type="nucleotide sequence ID" value="NZ_JBGUAW010000001.1"/>
</dbReference>
<reference evidence="4 5" key="1">
    <citation type="submission" date="2024-08" db="EMBL/GenBank/DDBJ databases">
        <title>Whole-genome sequencing of halo(alkali)philic microorganisms from hypersaline lakes.</title>
        <authorList>
            <person name="Sorokin D.Y."/>
            <person name="Merkel A.Y."/>
            <person name="Messina E."/>
            <person name="Yakimov M."/>
        </authorList>
    </citation>
    <scope>NUCLEOTIDE SEQUENCE [LARGE SCALE GENOMIC DNA]</scope>
    <source>
        <strain evidence="4 5">Cl-TMA</strain>
    </source>
</reference>
<evidence type="ECO:0000256" key="1">
    <source>
        <dbReference type="ARBA" id="ARBA00010613"/>
    </source>
</evidence>
<feature type="domain" description="CN hydrolase" evidence="3">
    <location>
        <begin position="4"/>
        <end position="251"/>
    </location>
</feature>
<proteinExistence type="inferred from homology"/>
<dbReference type="GO" id="GO:0016787">
    <property type="term" value="F:hydrolase activity"/>
    <property type="evidence" value="ECO:0007669"/>
    <property type="project" value="UniProtKB-KW"/>
</dbReference>
<dbReference type="Proteomes" id="UP001575181">
    <property type="component" value="Unassembled WGS sequence"/>
</dbReference>
<name>A0ABV4TQ75_9GAMM</name>
<dbReference type="SUPFAM" id="SSF56317">
    <property type="entry name" value="Carbon-nitrogen hydrolase"/>
    <property type="match status" value="1"/>
</dbReference>